<evidence type="ECO:0000313" key="1">
    <source>
        <dbReference type="EMBL" id="MDR6781656.1"/>
    </source>
</evidence>
<proteinExistence type="predicted"/>
<sequence>MKIINDKESAGRRLIVLYLLFFLPYGIGIATAQVKKKPLTFTNPIGNGADPWGIHHNGYYYVCQSNGDINSKGISVSKSSKLSQLGKPITVWTAPDKGWNSNQIWAPELHHFNNKWYIYYAAGKAGPPYIHQRSGVLESVTDDPQGKYIDKGILNTGEDKNDETGIVWAIDVNVGRINGQLYAVWSGWEQNETTDKTSQHLYIAEMSNPWTISSKRVKISSPDQPWEQGGPLDLNEGPQFLMRNDHVFIIYSTRESWTPEYRLAQLKLRDRTKSPLDAGNWEKKGPVFQGNAKVLGTGHASFTQSPDGKEWWMFYHTKKHTAPGWERDLRIQKFTWNTDGSPHFGSPVPAGIALPVPSGEK</sequence>
<evidence type="ECO:0000313" key="2">
    <source>
        <dbReference type="Proteomes" id="UP001246858"/>
    </source>
</evidence>
<dbReference type="EMBL" id="JAVDTF010000001">
    <property type="protein sequence ID" value="MDR6781656.1"/>
    <property type="molecule type" value="Genomic_DNA"/>
</dbReference>
<organism evidence="1 2">
    <name type="scientific">Pedobacter africanus</name>
    <dbReference type="NCBI Taxonomy" id="151894"/>
    <lineage>
        <taxon>Bacteria</taxon>
        <taxon>Pseudomonadati</taxon>
        <taxon>Bacteroidota</taxon>
        <taxon>Sphingobacteriia</taxon>
        <taxon>Sphingobacteriales</taxon>
        <taxon>Sphingobacteriaceae</taxon>
        <taxon>Pedobacter</taxon>
    </lineage>
</organism>
<accession>A0ACC6KR28</accession>
<reference evidence="1" key="1">
    <citation type="submission" date="2023-07" db="EMBL/GenBank/DDBJ databases">
        <title>Sorghum-associated microbial communities from plants grown in Nebraska, USA.</title>
        <authorList>
            <person name="Schachtman D."/>
        </authorList>
    </citation>
    <scope>NUCLEOTIDE SEQUENCE</scope>
    <source>
        <strain evidence="1">2697</strain>
    </source>
</reference>
<gene>
    <name evidence="1" type="ORF">J2X78_000208</name>
</gene>
<dbReference type="Proteomes" id="UP001246858">
    <property type="component" value="Unassembled WGS sequence"/>
</dbReference>
<protein>
    <submittedName>
        <fullName evidence="1">GH43 family beta-xylosidase</fullName>
    </submittedName>
</protein>
<comment type="caution">
    <text evidence="1">The sequence shown here is derived from an EMBL/GenBank/DDBJ whole genome shotgun (WGS) entry which is preliminary data.</text>
</comment>
<keyword evidence="2" id="KW-1185">Reference proteome</keyword>
<name>A0ACC6KR28_9SPHI</name>